<dbReference type="Proteomes" id="UP000186817">
    <property type="component" value="Unassembled WGS sequence"/>
</dbReference>
<evidence type="ECO:0000256" key="2">
    <source>
        <dbReference type="SAM" id="SignalP"/>
    </source>
</evidence>
<accession>A0A1Q9DQJ5</accession>
<feature type="region of interest" description="Disordered" evidence="1">
    <location>
        <begin position="72"/>
        <end position="94"/>
    </location>
</feature>
<evidence type="ECO:0000256" key="1">
    <source>
        <dbReference type="SAM" id="MobiDB-lite"/>
    </source>
</evidence>
<evidence type="ECO:0000313" key="4">
    <source>
        <dbReference type="Proteomes" id="UP000186817"/>
    </source>
</evidence>
<sequence length="132" mass="14267">MHANLHACDLSALTLLLIPAAGGSRLLVRREDDALVPLSAPSWRRKTRPTQQSAEAVPSGALLAGTRFSEALPAARGRRPTPHQVKGGVGPPPRQPRLSLAFFYCRERTELPKGQATETRLVDDLVLLTGTE</sequence>
<name>A0A1Q9DQJ5_SYMMI</name>
<evidence type="ECO:0000313" key="3">
    <source>
        <dbReference type="EMBL" id="OLP97418.1"/>
    </source>
</evidence>
<reference evidence="3 4" key="1">
    <citation type="submission" date="2016-02" db="EMBL/GenBank/DDBJ databases">
        <title>Genome analysis of coral dinoflagellate symbionts highlights evolutionary adaptations to a symbiotic lifestyle.</title>
        <authorList>
            <person name="Aranda M."/>
            <person name="Li Y."/>
            <person name="Liew Y.J."/>
            <person name="Baumgarten S."/>
            <person name="Simakov O."/>
            <person name="Wilson M."/>
            <person name="Piel J."/>
            <person name="Ashoor H."/>
            <person name="Bougouffa S."/>
            <person name="Bajic V.B."/>
            <person name="Ryu T."/>
            <person name="Ravasi T."/>
            <person name="Bayer T."/>
            <person name="Micklem G."/>
            <person name="Kim H."/>
            <person name="Bhak J."/>
            <person name="Lajeunesse T.C."/>
            <person name="Voolstra C.R."/>
        </authorList>
    </citation>
    <scope>NUCLEOTIDE SEQUENCE [LARGE SCALE GENOMIC DNA]</scope>
    <source>
        <strain evidence="3 4">CCMP2467</strain>
    </source>
</reference>
<protein>
    <submittedName>
        <fullName evidence="3">Uncharacterized protein</fullName>
    </submittedName>
</protein>
<dbReference type="OrthoDB" id="415040at2759"/>
<comment type="caution">
    <text evidence="3">The sequence shown here is derived from an EMBL/GenBank/DDBJ whole genome shotgun (WGS) entry which is preliminary data.</text>
</comment>
<gene>
    <name evidence="3" type="ORF">AK812_SmicGene20247</name>
</gene>
<feature type="signal peptide" evidence="2">
    <location>
        <begin position="1"/>
        <end position="23"/>
    </location>
</feature>
<dbReference type="AlphaFoldDB" id="A0A1Q9DQJ5"/>
<feature type="chain" id="PRO_5012389893" evidence="2">
    <location>
        <begin position="24"/>
        <end position="132"/>
    </location>
</feature>
<feature type="region of interest" description="Disordered" evidence="1">
    <location>
        <begin position="41"/>
        <end position="60"/>
    </location>
</feature>
<organism evidence="3 4">
    <name type="scientific">Symbiodinium microadriaticum</name>
    <name type="common">Dinoflagellate</name>
    <name type="synonym">Zooxanthella microadriatica</name>
    <dbReference type="NCBI Taxonomy" id="2951"/>
    <lineage>
        <taxon>Eukaryota</taxon>
        <taxon>Sar</taxon>
        <taxon>Alveolata</taxon>
        <taxon>Dinophyceae</taxon>
        <taxon>Suessiales</taxon>
        <taxon>Symbiodiniaceae</taxon>
        <taxon>Symbiodinium</taxon>
    </lineage>
</organism>
<proteinExistence type="predicted"/>
<dbReference type="EMBL" id="LSRX01000433">
    <property type="protein sequence ID" value="OLP97418.1"/>
    <property type="molecule type" value="Genomic_DNA"/>
</dbReference>
<keyword evidence="2" id="KW-0732">Signal</keyword>
<keyword evidence="4" id="KW-1185">Reference proteome</keyword>